<feature type="repeat" description="Cell wall-binding" evidence="2">
    <location>
        <begin position="575"/>
        <end position="594"/>
    </location>
</feature>
<proteinExistence type="predicted"/>
<sequence length="1062" mass="120542">MKKRGKWLTAMGLAMLLTLQTPVAAVVEASTDGGIQQEMTVENQKGTKEDRDESEVQSEEEQSEKQSDLEIQKNDIIDEERTEVIPQEASQMSESVKKEQIIYTWKYDAEIGWQLWKSEGEEEEKICAPGVYILKDGIYYLGVYETEDKEVSRIKEEEPEQGVLKEGMVSVTDTTPVITDEEKEIILQEGTYYFSYETGGEEESQQPRDGKYLTNTWVHPGEDVSVWYYVNKEGVQEDPALHEGPMQNETGYFYLDKQGKSQSGKFKINGVIYNYDGKGNRSQIRDGWQQDGNNWYYIENGQQATGWKNLQSNWYYLNPQNGILQKGVFRDYTGTLYYADSNGRMISGNGWKQIGTAWYWLQAGGALTTGWINTGGNWYYLDPNTGAMHTGWYQVNGSWYYSDGSGMMQSGGWINLGGTWYYLGGSGAMYTGWLNLGGKWYYLDPGSGAMRTGWYRDGATWYYSDGSGAMVSGGWLNQGGTWYYLSGSGAMYTGWLNLGGKWYYLDPGSGAMRTGWYRDGATWYYSNGSGAMQSGGWINLGGTWYYLSGSGAMYTGWLNQGGSWYYLDGNSGAMHTGWYQVNGSWYYSDGSGKVEAGRWMNQGETWYYLSGSGAAFTGWQKIGNTWYYFYDDCRMAANTWINNYYVNSDGAWSDTATVMPGATYNYAFPTAQTKKGLQVKDGMEDDASNLGVKHAVVNIALNHVASGSGIEYQYQGKTYYMNTGYIHELDRQIKELHNRGMVLTAVIVLQWNYQQQDLILPGARSYGYNLYGWNTQEATGKQHLEAICSFLANRYAAPDMGVVNWICGNEVNAWKDYHYSGSVGFDQYMEYYAQAYQLLYNCVKHAYSNGRIYMSIDHTWTYNRRANCYTSKSVLDRFAQLMNQKGISDWMIAFHPYPAPELQSDFWNRTLDVIDSENSPIITMANLSYFTEYVKKNYGAGKRIILSECGFTSVTNGNDRQDIQAAAIAYGYYLAETNDMVDSFVVHRQVDHSAETQQGFHLGLWTCKPGSTETADSKKQAYDVFKYMDTKQYMTYTKFALPLIKKNSWEQAVSGFNPAKFT</sequence>
<evidence type="ECO:0000256" key="4">
    <source>
        <dbReference type="SAM" id="SignalP"/>
    </source>
</evidence>
<evidence type="ECO:0000256" key="1">
    <source>
        <dbReference type="ARBA" id="ARBA00022737"/>
    </source>
</evidence>
<evidence type="ECO:0000313" key="7">
    <source>
        <dbReference type="Proteomes" id="UP000440513"/>
    </source>
</evidence>
<gene>
    <name evidence="6" type="ORF">FYJ57_00300</name>
</gene>
<feature type="region of interest" description="Disordered" evidence="3">
    <location>
        <begin position="31"/>
        <end position="77"/>
    </location>
</feature>
<dbReference type="Gene3D" id="2.20.120.10">
    <property type="entry name" value="Multimodular pneumococcal cell wall endolysin, domain 3"/>
    <property type="match status" value="1"/>
</dbReference>
<dbReference type="Pfam" id="PF18989">
    <property type="entry name" value="DUF5722"/>
    <property type="match status" value="1"/>
</dbReference>
<comment type="caution">
    <text evidence="6">The sequence shown here is derived from an EMBL/GenBank/DDBJ whole genome shotgun (WGS) entry which is preliminary data.</text>
</comment>
<dbReference type="InterPro" id="IPR017853">
    <property type="entry name" value="GH"/>
</dbReference>
<accession>A0A7X2P0E3</accession>
<feature type="compositionally biased region" description="Acidic residues" evidence="3">
    <location>
        <begin position="52"/>
        <end position="62"/>
    </location>
</feature>
<feature type="compositionally biased region" description="Basic and acidic residues" evidence="3">
    <location>
        <begin position="63"/>
        <end position="76"/>
    </location>
</feature>
<protein>
    <recommendedName>
        <fullName evidence="5">DUF5722 domain-containing protein</fullName>
    </recommendedName>
</protein>
<dbReference type="InterPro" id="IPR043780">
    <property type="entry name" value="DUF5722"/>
</dbReference>
<name>A0A7X2P0E3_9FIRM</name>
<keyword evidence="4" id="KW-0732">Signal</keyword>
<feature type="repeat" description="Cell wall-binding" evidence="2">
    <location>
        <begin position="534"/>
        <end position="553"/>
    </location>
</feature>
<feature type="repeat" description="Cell wall-binding" evidence="2">
    <location>
        <begin position="389"/>
        <end position="408"/>
    </location>
</feature>
<feature type="domain" description="DUF5722" evidence="5">
    <location>
        <begin position="668"/>
        <end position="1051"/>
    </location>
</feature>
<evidence type="ECO:0000259" key="5">
    <source>
        <dbReference type="Pfam" id="PF18989"/>
    </source>
</evidence>
<feature type="compositionally biased region" description="Polar residues" evidence="3">
    <location>
        <begin position="33"/>
        <end position="44"/>
    </location>
</feature>
<feature type="repeat" description="Cell wall-binding" evidence="2">
    <location>
        <begin position="554"/>
        <end position="573"/>
    </location>
</feature>
<dbReference type="Gene3D" id="2.10.270.10">
    <property type="entry name" value="Cholin Binding"/>
    <property type="match status" value="5"/>
</dbReference>
<dbReference type="SUPFAM" id="SSF69360">
    <property type="entry name" value="Cell wall binding repeat"/>
    <property type="match status" value="3"/>
</dbReference>
<dbReference type="Proteomes" id="UP000440513">
    <property type="component" value="Unassembled WGS sequence"/>
</dbReference>
<keyword evidence="1" id="KW-0677">Repeat</keyword>
<reference evidence="6 7" key="1">
    <citation type="submission" date="2019-08" db="EMBL/GenBank/DDBJ databases">
        <title>In-depth cultivation of the pig gut microbiome towards novel bacterial diversity and tailored functional studies.</title>
        <authorList>
            <person name="Wylensek D."/>
            <person name="Hitch T.C.A."/>
            <person name="Clavel T."/>
        </authorList>
    </citation>
    <scope>NUCLEOTIDE SEQUENCE [LARGE SCALE GENOMIC DNA]</scope>
    <source>
        <strain evidence="6 7">BSM-380-WT-5A</strain>
    </source>
</reference>
<feature type="repeat" description="Cell wall-binding" evidence="2">
    <location>
        <begin position="368"/>
        <end position="387"/>
    </location>
</feature>
<dbReference type="AlphaFoldDB" id="A0A7X2P0E3"/>
<feature type="repeat" description="Cell wall-binding" evidence="2">
    <location>
        <begin position="410"/>
        <end position="429"/>
    </location>
</feature>
<dbReference type="SUPFAM" id="SSF51445">
    <property type="entry name" value="(Trans)glycosidases"/>
    <property type="match status" value="1"/>
</dbReference>
<keyword evidence="7" id="KW-1185">Reference proteome</keyword>
<feature type="chain" id="PRO_5030624945" description="DUF5722 domain-containing protein" evidence="4">
    <location>
        <begin position="26"/>
        <end position="1062"/>
    </location>
</feature>
<feature type="signal peptide" evidence="4">
    <location>
        <begin position="1"/>
        <end position="25"/>
    </location>
</feature>
<feature type="repeat" description="Cell wall-binding" evidence="2">
    <location>
        <begin position="451"/>
        <end position="470"/>
    </location>
</feature>
<dbReference type="EMBL" id="VUMS01000001">
    <property type="protein sequence ID" value="MST65203.1"/>
    <property type="molecule type" value="Genomic_DNA"/>
</dbReference>
<dbReference type="PROSITE" id="PS51170">
    <property type="entry name" value="CW"/>
    <property type="match status" value="8"/>
</dbReference>
<evidence type="ECO:0000256" key="2">
    <source>
        <dbReference type="PROSITE-ProRule" id="PRU00591"/>
    </source>
</evidence>
<evidence type="ECO:0000256" key="3">
    <source>
        <dbReference type="SAM" id="MobiDB-lite"/>
    </source>
</evidence>
<dbReference type="Pfam" id="PF19127">
    <property type="entry name" value="Choline_bind_3"/>
    <property type="match status" value="4"/>
</dbReference>
<organism evidence="6 7">
    <name type="scientific">Oliverpabstia intestinalis</name>
    <dbReference type="NCBI Taxonomy" id="2606633"/>
    <lineage>
        <taxon>Bacteria</taxon>
        <taxon>Bacillati</taxon>
        <taxon>Bacillota</taxon>
        <taxon>Clostridia</taxon>
        <taxon>Lachnospirales</taxon>
        <taxon>Lachnospiraceae</taxon>
        <taxon>Oliverpabstia</taxon>
    </lineage>
</organism>
<dbReference type="Pfam" id="PF01473">
    <property type="entry name" value="Choline_bind_1"/>
    <property type="match status" value="7"/>
</dbReference>
<feature type="repeat" description="Cell wall-binding" evidence="2">
    <location>
        <begin position="616"/>
        <end position="635"/>
    </location>
</feature>
<dbReference type="InterPro" id="IPR018337">
    <property type="entry name" value="Cell_wall/Cho-bd_repeat"/>
</dbReference>
<dbReference type="Gene3D" id="3.20.20.370">
    <property type="entry name" value="Glycoside hydrolase/deacetylase"/>
    <property type="match status" value="1"/>
</dbReference>
<evidence type="ECO:0000313" key="6">
    <source>
        <dbReference type="EMBL" id="MST65203.1"/>
    </source>
</evidence>
<dbReference type="RefSeq" id="WP_154431097.1">
    <property type="nucleotide sequence ID" value="NZ_JBQHRL010000005.1"/>
</dbReference>